<keyword evidence="3" id="KW-1185">Reference proteome</keyword>
<evidence type="ECO:0008006" key="4">
    <source>
        <dbReference type="Google" id="ProtNLM"/>
    </source>
</evidence>
<dbReference type="SUPFAM" id="SSF53474">
    <property type="entry name" value="alpha/beta-Hydrolases"/>
    <property type="match status" value="1"/>
</dbReference>
<reference evidence="2" key="1">
    <citation type="submission" date="2021-01" db="EMBL/GenBank/DDBJ databases">
        <title>Whole genome shotgun sequence of Actinocatenispora rupis NBRC 107355.</title>
        <authorList>
            <person name="Komaki H."/>
            <person name="Tamura T."/>
        </authorList>
    </citation>
    <scope>NUCLEOTIDE SEQUENCE</scope>
    <source>
        <strain evidence="2">NBRC 107355</strain>
    </source>
</reference>
<accession>A0A8J3J7Y6</accession>
<dbReference type="InterPro" id="IPR005152">
    <property type="entry name" value="Lipase_secreted"/>
</dbReference>
<evidence type="ECO:0000256" key="1">
    <source>
        <dbReference type="SAM" id="SignalP"/>
    </source>
</evidence>
<name>A0A8J3J7Y6_9ACTN</name>
<dbReference type="Proteomes" id="UP000612808">
    <property type="component" value="Unassembled WGS sequence"/>
</dbReference>
<comment type="caution">
    <text evidence="2">The sequence shown here is derived from an EMBL/GenBank/DDBJ whole genome shotgun (WGS) entry which is preliminary data.</text>
</comment>
<dbReference type="Gene3D" id="3.40.50.1820">
    <property type="entry name" value="alpha/beta hydrolase"/>
    <property type="match status" value="1"/>
</dbReference>
<sequence length="394" mass="41977">MAAAAVLAAAVPVAAPAYASSAQRGTVVSVRHLTGMSADQTRTSLRTNGFDASAVRRGVDEYQVVYRTVDPRHRPTTASGLLVLPRGGDRSLRTVSFAHGTESFRPDVPSTNTEPFVTSPPVTYAAAGFAAVAPDYLGMGEGPGTHPWMDVPSETTASLDLLRAARDVAARHGRTLRRDVLATGFSQGASAALGLGRALRGGADDWFRLTALAPVSGAYDFSGVELPAILSSGDDKTTVAYTTYLLVSWNRLHHLYRDPADIFRAPYAGRVDALFDGDTPGNVMLDQLPDSLRELLTDKGFALLRHPSPRFAAALRVADAVCDWHPGVPTRLYRATGDEQVPTVNTDRCTTAFAAYGEHPTVVELGTPEYEGSRHLGSAVAATAATVRWFASLR</sequence>
<dbReference type="Gene3D" id="1.10.260.160">
    <property type="match status" value="1"/>
</dbReference>
<protein>
    <recommendedName>
        <fullName evidence="4">Secretory lipase</fullName>
    </recommendedName>
</protein>
<dbReference type="PIRSF" id="PIRSF029171">
    <property type="entry name" value="Esterase_LipA"/>
    <property type="match status" value="1"/>
</dbReference>
<dbReference type="GO" id="GO:0004806">
    <property type="term" value="F:triacylglycerol lipase activity"/>
    <property type="evidence" value="ECO:0007669"/>
    <property type="project" value="InterPro"/>
</dbReference>
<dbReference type="EMBL" id="BOMB01000023">
    <property type="protein sequence ID" value="GID13321.1"/>
    <property type="molecule type" value="Genomic_DNA"/>
</dbReference>
<evidence type="ECO:0000313" key="3">
    <source>
        <dbReference type="Proteomes" id="UP000612808"/>
    </source>
</evidence>
<organism evidence="2 3">
    <name type="scientific">Actinocatenispora rupis</name>
    <dbReference type="NCBI Taxonomy" id="519421"/>
    <lineage>
        <taxon>Bacteria</taxon>
        <taxon>Bacillati</taxon>
        <taxon>Actinomycetota</taxon>
        <taxon>Actinomycetes</taxon>
        <taxon>Micromonosporales</taxon>
        <taxon>Micromonosporaceae</taxon>
        <taxon>Actinocatenispora</taxon>
    </lineage>
</organism>
<dbReference type="InterPro" id="IPR029058">
    <property type="entry name" value="AB_hydrolase_fold"/>
</dbReference>
<evidence type="ECO:0000313" key="2">
    <source>
        <dbReference type="EMBL" id="GID13321.1"/>
    </source>
</evidence>
<dbReference type="AlphaFoldDB" id="A0A8J3J7Y6"/>
<dbReference type="PANTHER" id="PTHR34853:SF1">
    <property type="entry name" value="LIPASE 5"/>
    <property type="match status" value="1"/>
</dbReference>
<keyword evidence="1" id="KW-0732">Signal</keyword>
<feature type="signal peptide" evidence="1">
    <location>
        <begin position="1"/>
        <end position="19"/>
    </location>
</feature>
<proteinExistence type="predicted"/>
<dbReference type="PANTHER" id="PTHR34853">
    <property type="match status" value="1"/>
</dbReference>
<gene>
    <name evidence="2" type="ORF">Aru02nite_42100</name>
</gene>
<dbReference type="GO" id="GO:0016042">
    <property type="term" value="P:lipid catabolic process"/>
    <property type="evidence" value="ECO:0007669"/>
    <property type="project" value="InterPro"/>
</dbReference>
<feature type="chain" id="PRO_5035208750" description="Secretory lipase" evidence="1">
    <location>
        <begin position="20"/>
        <end position="394"/>
    </location>
</feature>